<dbReference type="InterPro" id="IPR021136">
    <property type="entry name" value="Flagellar_hook_control-like_C"/>
</dbReference>
<dbReference type="OrthoDB" id="7203912at2"/>
<dbReference type="Proteomes" id="UP000325134">
    <property type="component" value="Unassembled WGS sequence"/>
</dbReference>
<feature type="region of interest" description="Disordered" evidence="1">
    <location>
        <begin position="1"/>
        <end position="248"/>
    </location>
</feature>
<dbReference type="CDD" id="cd17470">
    <property type="entry name" value="T3SS_Flik_C"/>
    <property type="match status" value="1"/>
</dbReference>
<feature type="region of interest" description="Disordered" evidence="1">
    <location>
        <begin position="361"/>
        <end position="409"/>
    </location>
</feature>
<feature type="compositionally biased region" description="Polar residues" evidence="1">
    <location>
        <begin position="1"/>
        <end position="11"/>
    </location>
</feature>
<sequence>MPNPLTVSPDQATKSAASSATKSKKPEPEKAFADFVAELQPSDREQPDAEAEPVVVPDGVAVQDGDLEITQGESVVSEDLPASPDNAAEMLPPPPQGHQGSKPVPHDAVTAPGAPAIGEASKTIKSAMTDSQGVSVVAPRTGSLQEHTSATTPEPPFQTAGPPSPTTRGETAVQALLLRPGSPDGQRGLRTASETPRTEATHPRPASGQRPIVAPTNMVTAAATLSPDQSRLPLSPVQPDTQDLPEDLGEAPQLVQPSAARTAHESMPPSAVPHRASGAELARSIASQISASVAARAGGGIELQLNPEELGRISITMMGREDGIHLVISAERPETLDLMRRHISLLSTEFQQLGYGGLDFDSNGAAGSETHEDARHQGAFQTDADPGSPDTDSPAPRRPDPSRSLDLRL</sequence>
<keyword evidence="4" id="KW-1185">Reference proteome</keyword>
<dbReference type="Gene3D" id="3.30.750.140">
    <property type="match status" value="1"/>
</dbReference>
<feature type="compositionally biased region" description="Basic and acidic residues" evidence="1">
    <location>
        <begin position="395"/>
        <end position="409"/>
    </location>
</feature>
<name>A0A1M4WDE0_9RHOB</name>
<feature type="compositionally biased region" description="Polar residues" evidence="1">
    <location>
        <begin position="123"/>
        <end position="134"/>
    </location>
</feature>
<proteinExistence type="predicted"/>
<evidence type="ECO:0000313" key="3">
    <source>
        <dbReference type="EMBL" id="SHE79170.1"/>
    </source>
</evidence>
<gene>
    <name evidence="3" type="ORF">SAMN05444279_10894</name>
</gene>
<reference evidence="3 4" key="1">
    <citation type="submission" date="2016-11" db="EMBL/GenBank/DDBJ databases">
        <authorList>
            <person name="Varghese N."/>
            <person name="Submissions S."/>
        </authorList>
    </citation>
    <scope>NUCLEOTIDE SEQUENCE [LARGE SCALE GENOMIC DNA]</scope>
    <source>
        <strain evidence="3 4">DSM 29341</strain>
    </source>
</reference>
<dbReference type="Pfam" id="PF02120">
    <property type="entry name" value="Flg_hook"/>
    <property type="match status" value="1"/>
</dbReference>
<evidence type="ECO:0000313" key="4">
    <source>
        <dbReference type="Proteomes" id="UP000325134"/>
    </source>
</evidence>
<feature type="domain" description="Flagellar hook-length control protein-like C-terminal" evidence="2">
    <location>
        <begin position="300"/>
        <end position="357"/>
    </location>
</feature>
<accession>A0A1M4WDE0</accession>
<protein>
    <submittedName>
        <fullName evidence="3">Hook-length control protein FliK</fullName>
    </submittedName>
</protein>
<dbReference type="InterPro" id="IPR038610">
    <property type="entry name" value="FliK-like_C_sf"/>
</dbReference>
<dbReference type="AlphaFoldDB" id="A0A1M4WDE0"/>
<dbReference type="EMBL" id="FQVK01000008">
    <property type="protein sequence ID" value="SHE79170.1"/>
    <property type="molecule type" value="Genomic_DNA"/>
</dbReference>
<evidence type="ECO:0000259" key="2">
    <source>
        <dbReference type="Pfam" id="PF02120"/>
    </source>
</evidence>
<feature type="compositionally biased region" description="Low complexity" evidence="1">
    <location>
        <begin position="12"/>
        <end position="21"/>
    </location>
</feature>
<evidence type="ECO:0000256" key="1">
    <source>
        <dbReference type="SAM" id="MobiDB-lite"/>
    </source>
</evidence>
<organism evidence="3 4">
    <name type="scientific">Ruegeria intermedia</name>
    <dbReference type="NCBI Taxonomy" id="996115"/>
    <lineage>
        <taxon>Bacteria</taxon>
        <taxon>Pseudomonadati</taxon>
        <taxon>Pseudomonadota</taxon>
        <taxon>Alphaproteobacteria</taxon>
        <taxon>Rhodobacterales</taxon>
        <taxon>Roseobacteraceae</taxon>
        <taxon>Ruegeria</taxon>
    </lineage>
</organism>
<feature type="compositionally biased region" description="Polar residues" evidence="1">
    <location>
        <begin position="142"/>
        <end position="152"/>
    </location>
</feature>